<dbReference type="Proteomes" id="UP000549113">
    <property type="component" value="Unassembled WGS sequence"/>
</dbReference>
<dbReference type="AlphaFoldDB" id="A0AA40VMB9"/>
<dbReference type="Pfam" id="PF22725">
    <property type="entry name" value="GFO_IDH_MocA_C3"/>
    <property type="match status" value="1"/>
</dbReference>
<keyword evidence="7" id="KW-1185">Reference proteome</keyword>
<organism evidence="6 7">
    <name type="scientific">Microbacterium invictum</name>
    <dbReference type="NCBI Taxonomy" id="515415"/>
    <lineage>
        <taxon>Bacteria</taxon>
        <taxon>Bacillati</taxon>
        <taxon>Actinomycetota</taxon>
        <taxon>Actinomycetes</taxon>
        <taxon>Micrococcales</taxon>
        <taxon>Microbacteriaceae</taxon>
        <taxon>Microbacterium</taxon>
    </lineage>
</organism>
<evidence type="ECO:0000313" key="7">
    <source>
        <dbReference type="Proteomes" id="UP000549113"/>
    </source>
</evidence>
<dbReference type="InterPro" id="IPR000683">
    <property type="entry name" value="Gfo/Idh/MocA-like_OxRdtase_N"/>
</dbReference>
<comment type="similarity">
    <text evidence="1">Belongs to the Gfo/Idh/MocA family.</text>
</comment>
<evidence type="ECO:0000259" key="4">
    <source>
        <dbReference type="Pfam" id="PF01408"/>
    </source>
</evidence>
<dbReference type="EMBL" id="JACIFH010000001">
    <property type="protein sequence ID" value="MBB4140264.1"/>
    <property type="molecule type" value="Genomic_DNA"/>
</dbReference>
<dbReference type="PANTHER" id="PTHR22604">
    <property type="entry name" value="OXIDOREDUCTASES"/>
    <property type="match status" value="1"/>
</dbReference>
<gene>
    <name evidence="6" type="ORF">BKA10_002058</name>
</gene>
<dbReference type="InterPro" id="IPR036291">
    <property type="entry name" value="NAD(P)-bd_dom_sf"/>
</dbReference>
<evidence type="ECO:0000313" key="6">
    <source>
        <dbReference type="EMBL" id="MBB4140264.1"/>
    </source>
</evidence>
<comment type="caution">
    <text evidence="6">The sequence shown here is derived from an EMBL/GenBank/DDBJ whole genome shotgun (WGS) entry which is preliminary data.</text>
</comment>
<proteinExistence type="inferred from homology"/>
<keyword evidence="2" id="KW-0560">Oxidoreductase</keyword>
<dbReference type="Gene3D" id="3.40.50.720">
    <property type="entry name" value="NAD(P)-binding Rossmann-like Domain"/>
    <property type="match status" value="1"/>
</dbReference>
<accession>A0AA40VMB9</accession>
<sequence length="338" mass="35520">MHETWPEPALPVLTGGPRLNWAILAPGRIARSFARAVLTHTDHTIVAVGSRSRERSTAFAAEFGIPYAFASYEQAVARGEVDAAYIAAPHTHHLPLARIALDAGVPVLIEKPLAASVADAREIVAAARAAGVFAMEAMWTRFHPWVDVADQLIASGAIGEVVSVGAEIGRRFAFDPRDRLFDPALGGGALLDMGIYAVFHALHFGGDPIGITASGVRAPTGVDAQSTTVLRLAGGGLATVGASLASFTPSHAIIAGTEGSLRVEGRFPMPAPLGWYGRDGELIGTFRDTTGLEGHAALARQAAWMAAHVADGLLESPRHPLVTSIRQLEIVEEALGQF</sequence>
<dbReference type="GO" id="GO:0000166">
    <property type="term" value="F:nucleotide binding"/>
    <property type="evidence" value="ECO:0007669"/>
    <property type="project" value="InterPro"/>
</dbReference>
<evidence type="ECO:0000259" key="5">
    <source>
        <dbReference type="Pfam" id="PF22725"/>
    </source>
</evidence>
<protein>
    <submittedName>
        <fullName evidence="6">Dehydrogenase</fullName>
    </submittedName>
</protein>
<dbReference type="SUPFAM" id="SSF55347">
    <property type="entry name" value="Glyceraldehyde-3-phosphate dehydrogenase-like, C-terminal domain"/>
    <property type="match status" value="1"/>
</dbReference>
<feature type="domain" description="Gfo/Idh/MocA-like oxidoreductase N-terminal" evidence="4">
    <location>
        <begin position="20"/>
        <end position="135"/>
    </location>
</feature>
<evidence type="ECO:0000256" key="3">
    <source>
        <dbReference type="ARBA" id="ARBA00023027"/>
    </source>
</evidence>
<dbReference type="PANTHER" id="PTHR22604:SF105">
    <property type="entry name" value="TRANS-1,2-DIHYDROBENZENE-1,2-DIOL DEHYDROGENASE"/>
    <property type="match status" value="1"/>
</dbReference>
<dbReference type="GO" id="GO:0016491">
    <property type="term" value="F:oxidoreductase activity"/>
    <property type="evidence" value="ECO:0007669"/>
    <property type="project" value="UniProtKB-KW"/>
</dbReference>
<dbReference type="RefSeq" id="WP_183499824.1">
    <property type="nucleotide sequence ID" value="NZ_BAABCO010000002.1"/>
</dbReference>
<name>A0AA40VMB9_9MICO</name>
<reference evidence="6 7" key="1">
    <citation type="submission" date="2020-08" db="EMBL/GenBank/DDBJ databases">
        <title>Sequencing the genomes of 1000 actinobacteria strains.</title>
        <authorList>
            <person name="Klenk H.-P."/>
        </authorList>
    </citation>
    <scope>NUCLEOTIDE SEQUENCE [LARGE SCALE GENOMIC DNA]</scope>
    <source>
        <strain evidence="6 7">DSM 19600</strain>
    </source>
</reference>
<dbReference type="InterPro" id="IPR055170">
    <property type="entry name" value="GFO_IDH_MocA-like_dom"/>
</dbReference>
<keyword evidence="3" id="KW-0520">NAD</keyword>
<dbReference type="Gene3D" id="3.30.360.10">
    <property type="entry name" value="Dihydrodipicolinate Reductase, domain 2"/>
    <property type="match status" value="1"/>
</dbReference>
<dbReference type="Pfam" id="PF01408">
    <property type="entry name" value="GFO_IDH_MocA"/>
    <property type="match status" value="1"/>
</dbReference>
<dbReference type="InterPro" id="IPR050984">
    <property type="entry name" value="Gfo/Idh/MocA_domain"/>
</dbReference>
<evidence type="ECO:0000256" key="1">
    <source>
        <dbReference type="ARBA" id="ARBA00010928"/>
    </source>
</evidence>
<evidence type="ECO:0000256" key="2">
    <source>
        <dbReference type="ARBA" id="ARBA00023002"/>
    </source>
</evidence>
<feature type="domain" description="GFO/IDH/MocA-like oxidoreductase" evidence="5">
    <location>
        <begin position="149"/>
        <end position="262"/>
    </location>
</feature>
<dbReference type="SUPFAM" id="SSF51735">
    <property type="entry name" value="NAD(P)-binding Rossmann-fold domains"/>
    <property type="match status" value="1"/>
</dbReference>